<dbReference type="GeneID" id="9823886"/>
<name>E3LE74_CAERE</name>
<dbReference type="OMA" id="EKKSYRM"/>
<gene>
    <name evidence="1" type="ORF">CRE_00766</name>
</gene>
<keyword evidence="2" id="KW-1185">Reference proteome</keyword>
<dbReference type="KEGG" id="crq:GCK72_024358"/>
<dbReference type="OrthoDB" id="5866708at2759"/>
<proteinExistence type="predicted"/>
<dbReference type="FunCoup" id="E3LE74">
    <property type="interactions" value="1132"/>
</dbReference>
<dbReference type="EMBL" id="DS268407">
    <property type="protein sequence ID" value="EFO82199.1"/>
    <property type="molecule type" value="Genomic_DNA"/>
</dbReference>
<dbReference type="HOGENOM" id="CLU_1103650_0_0_1"/>
<reference evidence="1" key="1">
    <citation type="submission" date="2007-07" db="EMBL/GenBank/DDBJ databases">
        <title>PCAP assembly of the Caenorhabditis remanei genome.</title>
        <authorList>
            <consortium name="The Caenorhabditis remanei Sequencing Consortium"/>
            <person name="Wilson R.K."/>
        </authorList>
    </citation>
    <scope>NUCLEOTIDE SEQUENCE [LARGE SCALE GENOMIC DNA]</scope>
    <source>
        <strain evidence="1">PB4641</strain>
    </source>
</reference>
<evidence type="ECO:0000313" key="1">
    <source>
        <dbReference type="EMBL" id="EFO82199.1"/>
    </source>
</evidence>
<accession>E3LE74</accession>
<organism evidence="2">
    <name type="scientific">Caenorhabditis remanei</name>
    <name type="common">Caenorhabditis vulgaris</name>
    <dbReference type="NCBI Taxonomy" id="31234"/>
    <lineage>
        <taxon>Eukaryota</taxon>
        <taxon>Metazoa</taxon>
        <taxon>Ecdysozoa</taxon>
        <taxon>Nematoda</taxon>
        <taxon>Chromadorea</taxon>
        <taxon>Rhabditida</taxon>
        <taxon>Rhabditina</taxon>
        <taxon>Rhabditomorpha</taxon>
        <taxon>Rhabditoidea</taxon>
        <taxon>Rhabditidae</taxon>
        <taxon>Peloderinae</taxon>
        <taxon>Caenorhabditis</taxon>
    </lineage>
</organism>
<protein>
    <submittedName>
        <fullName evidence="1">Uncharacterized protein</fullName>
    </submittedName>
</protein>
<evidence type="ECO:0000313" key="2">
    <source>
        <dbReference type="Proteomes" id="UP000008281"/>
    </source>
</evidence>
<dbReference type="Proteomes" id="UP000008281">
    <property type="component" value="Unassembled WGS sequence"/>
</dbReference>
<dbReference type="CTD" id="9823886"/>
<dbReference type="InParanoid" id="E3LE74"/>
<sequence>MSSQRMPEMTQQLKLSGGSKLFQDAVTVQINMKEATPDADDKVNKKYTANKHRFEASRHTASMLLEAEDMSAKEGDPASKMEVKITINMKQLEKHHREIESYISPFTPSPNSIFLRIPPRPEDYARIELARDEVEKLVREVHLQTPHIITEEESREYLQILRKLDVRLSALYPRPPAPGDKEKKSYRMCPCYEPEMEDIEDLVVFYEQVFRGHRFMHRCNLYMAEKQAAEEQGLPIPLPPKIDEIRYSHGQC</sequence>
<dbReference type="AlphaFoldDB" id="E3LE74"/>
<dbReference type="eggNOG" id="ENOG502THEI">
    <property type="taxonomic scope" value="Eukaryota"/>
</dbReference>